<reference evidence="2 3" key="1">
    <citation type="journal article" date="2014" name="PLoS Genet.">
        <title>Analysis of the Phlebiopsis gigantea genome, transcriptome and secretome provides insight into its pioneer colonization strategies of wood.</title>
        <authorList>
            <person name="Hori C."/>
            <person name="Ishida T."/>
            <person name="Igarashi K."/>
            <person name="Samejima M."/>
            <person name="Suzuki H."/>
            <person name="Master E."/>
            <person name="Ferreira P."/>
            <person name="Ruiz-Duenas F.J."/>
            <person name="Held B."/>
            <person name="Canessa P."/>
            <person name="Larrondo L.F."/>
            <person name="Schmoll M."/>
            <person name="Druzhinina I.S."/>
            <person name="Kubicek C.P."/>
            <person name="Gaskell J.A."/>
            <person name="Kersten P."/>
            <person name="St John F."/>
            <person name="Glasner J."/>
            <person name="Sabat G."/>
            <person name="Splinter BonDurant S."/>
            <person name="Syed K."/>
            <person name="Yadav J."/>
            <person name="Mgbeahuruike A.C."/>
            <person name="Kovalchuk A."/>
            <person name="Asiegbu F.O."/>
            <person name="Lackner G."/>
            <person name="Hoffmeister D."/>
            <person name="Rencoret J."/>
            <person name="Gutierrez A."/>
            <person name="Sun H."/>
            <person name="Lindquist E."/>
            <person name="Barry K."/>
            <person name="Riley R."/>
            <person name="Grigoriev I.V."/>
            <person name="Henrissat B."/>
            <person name="Kues U."/>
            <person name="Berka R.M."/>
            <person name="Martinez A.T."/>
            <person name="Covert S.F."/>
            <person name="Blanchette R.A."/>
            <person name="Cullen D."/>
        </authorList>
    </citation>
    <scope>NUCLEOTIDE SEQUENCE [LARGE SCALE GENOMIC DNA]</scope>
    <source>
        <strain evidence="2 3">11061_1 CR5-6</strain>
    </source>
</reference>
<dbReference type="HOGENOM" id="CLU_1661433_0_0_1"/>
<feature type="compositionally biased region" description="Basic residues" evidence="1">
    <location>
        <begin position="144"/>
        <end position="159"/>
    </location>
</feature>
<sequence length="159" mass="17861">MKDMLSIIDGAQWEMLKCPAPWAQPLSTIYTIHDLHADMVARLRVQLGRRAFEPEAGEPLAKLAAAYCVMRISNDIAWKLFAELFINTAPGSPEGLIRSVKTIAVFMRKEFPDLAIALHTLYTLQPPKTSVEGDQSTEQEVREGKKRKAKAPSKKKKKQ</sequence>
<protein>
    <submittedName>
        <fullName evidence="2">Uncharacterized protein</fullName>
    </submittedName>
</protein>
<feature type="region of interest" description="Disordered" evidence="1">
    <location>
        <begin position="127"/>
        <end position="159"/>
    </location>
</feature>
<dbReference type="Proteomes" id="UP000053257">
    <property type="component" value="Unassembled WGS sequence"/>
</dbReference>
<keyword evidence="3" id="KW-1185">Reference proteome</keyword>
<evidence type="ECO:0000313" key="2">
    <source>
        <dbReference type="EMBL" id="KIP01355.1"/>
    </source>
</evidence>
<gene>
    <name evidence="2" type="ORF">PHLGIDRAFT_17251</name>
</gene>
<accession>A0A0C3S1K1</accession>
<dbReference type="AlphaFoldDB" id="A0A0C3S1K1"/>
<feature type="compositionally biased region" description="Polar residues" evidence="1">
    <location>
        <begin position="127"/>
        <end position="138"/>
    </location>
</feature>
<dbReference type="EMBL" id="KN840811">
    <property type="protein sequence ID" value="KIP01355.1"/>
    <property type="molecule type" value="Genomic_DNA"/>
</dbReference>
<name>A0A0C3S1K1_PHLG1</name>
<evidence type="ECO:0000313" key="3">
    <source>
        <dbReference type="Proteomes" id="UP000053257"/>
    </source>
</evidence>
<proteinExistence type="predicted"/>
<organism evidence="2 3">
    <name type="scientific">Phlebiopsis gigantea (strain 11061_1 CR5-6)</name>
    <name type="common">White-rot fungus</name>
    <name type="synonym">Peniophora gigantea</name>
    <dbReference type="NCBI Taxonomy" id="745531"/>
    <lineage>
        <taxon>Eukaryota</taxon>
        <taxon>Fungi</taxon>
        <taxon>Dikarya</taxon>
        <taxon>Basidiomycota</taxon>
        <taxon>Agaricomycotina</taxon>
        <taxon>Agaricomycetes</taxon>
        <taxon>Polyporales</taxon>
        <taxon>Phanerochaetaceae</taxon>
        <taxon>Phlebiopsis</taxon>
    </lineage>
</organism>
<evidence type="ECO:0000256" key="1">
    <source>
        <dbReference type="SAM" id="MobiDB-lite"/>
    </source>
</evidence>